<dbReference type="GO" id="GO:0016887">
    <property type="term" value="F:ATP hydrolysis activity"/>
    <property type="evidence" value="ECO:0007669"/>
    <property type="project" value="InterPro"/>
</dbReference>
<evidence type="ECO:0000259" key="4">
    <source>
        <dbReference type="Pfam" id="PF00004"/>
    </source>
</evidence>
<dbReference type="Proteomes" id="UP000823561">
    <property type="component" value="Chromosome 23"/>
</dbReference>
<dbReference type="Gene3D" id="1.10.8.60">
    <property type="match status" value="1"/>
</dbReference>
<dbReference type="CDD" id="cd19506">
    <property type="entry name" value="RecA-like_IQCA1"/>
    <property type="match status" value="1"/>
</dbReference>
<dbReference type="GO" id="GO:0005524">
    <property type="term" value="F:ATP binding"/>
    <property type="evidence" value="ECO:0007669"/>
    <property type="project" value="UniProtKB-KW"/>
</dbReference>
<dbReference type="AlphaFoldDB" id="A0AAV6FFN8"/>
<feature type="compositionally biased region" description="Basic residues" evidence="3">
    <location>
        <begin position="371"/>
        <end position="384"/>
    </location>
</feature>
<dbReference type="Pfam" id="PF00004">
    <property type="entry name" value="AAA"/>
    <property type="match status" value="1"/>
</dbReference>
<feature type="domain" description="ATPase AAA-type core" evidence="4">
    <location>
        <begin position="585"/>
        <end position="703"/>
    </location>
</feature>
<protein>
    <recommendedName>
        <fullName evidence="4">ATPase AAA-type core domain-containing protein</fullName>
    </recommendedName>
</protein>
<reference evidence="5" key="1">
    <citation type="submission" date="2020-10" db="EMBL/GenBank/DDBJ databases">
        <title>Chromosome-scale genome assembly of the Allis shad, Alosa alosa.</title>
        <authorList>
            <person name="Margot Z."/>
            <person name="Christophe K."/>
            <person name="Cabau C."/>
            <person name="Louis A."/>
            <person name="Berthelot C."/>
            <person name="Parey E."/>
            <person name="Roest Crollius H."/>
            <person name="Montfort J."/>
            <person name="Robinson-Rechavi M."/>
            <person name="Bucao C."/>
            <person name="Bouchez O."/>
            <person name="Gislard M."/>
            <person name="Lluch J."/>
            <person name="Milhes M."/>
            <person name="Lampietro C."/>
            <person name="Lopez Roques C."/>
            <person name="Donnadieu C."/>
            <person name="Braasch I."/>
            <person name="Desvignes T."/>
            <person name="Postlethwait J."/>
            <person name="Bobe J."/>
            <person name="Guiguen Y."/>
        </authorList>
    </citation>
    <scope>NUCLEOTIDE SEQUENCE</scope>
    <source>
        <strain evidence="5">M-15738</strain>
        <tissue evidence="5">Blood</tissue>
    </source>
</reference>
<keyword evidence="1" id="KW-0547">Nucleotide-binding</keyword>
<proteinExistence type="predicted"/>
<feature type="compositionally biased region" description="Basic and acidic residues" evidence="3">
    <location>
        <begin position="385"/>
        <end position="397"/>
    </location>
</feature>
<dbReference type="InterPro" id="IPR027417">
    <property type="entry name" value="P-loop_NTPase"/>
</dbReference>
<evidence type="ECO:0000313" key="5">
    <source>
        <dbReference type="EMBL" id="KAG5261619.1"/>
    </source>
</evidence>
<name>A0AAV6FFN8_9TELE</name>
<dbReference type="PROSITE" id="PS50096">
    <property type="entry name" value="IQ"/>
    <property type="match status" value="1"/>
</dbReference>
<dbReference type="FunFam" id="1.10.8.60:FF:000064">
    <property type="entry name" value="IQ motif containing with AAA domain 1"/>
    <property type="match status" value="1"/>
</dbReference>
<dbReference type="InterPro" id="IPR003959">
    <property type="entry name" value="ATPase_AAA_core"/>
</dbReference>
<feature type="region of interest" description="Disordered" evidence="3">
    <location>
        <begin position="343"/>
        <end position="404"/>
    </location>
</feature>
<evidence type="ECO:0000256" key="1">
    <source>
        <dbReference type="ARBA" id="ARBA00022741"/>
    </source>
</evidence>
<dbReference type="SUPFAM" id="SSF52540">
    <property type="entry name" value="P-loop containing nucleoside triphosphate hydrolases"/>
    <property type="match status" value="1"/>
</dbReference>
<dbReference type="EMBL" id="JADWDJ010000023">
    <property type="protein sequence ID" value="KAG5261619.1"/>
    <property type="molecule type" value="Genomic_DNA"/>
</dbReference>
<keyword evidence="6" id="KW-1185">Reference proteome</keyword>
<feature type="region of interest" description="Disordered" evidence="3">
    <location>
        <begin position="467"/>
        <end position="502"/>
    </location>
</feature>
<evidence type="ECO:0000256" key="2">
    <source>
        <dbReference type="ARBA" id="ARBA00022840"/>
    </source>
</evidence>
<dbReference type="InterPro" id="IPR052267">
    <property type="entry name" value="N-DRC_Component"/>
</dbReference>
<dbReference type="PANTHER" id="PTHR14690">
    <property type="entry name" value="IQ MOTIF CONTAINING WITH AAA DOMAIN 1"/>
    <property type="match status" value="1"/>
</dbReference>
<gene>
    <name evidence="5" type="ORF">AALO_G00286430</name>
</gene>
<evidence type="ECO:0000313" key="6">
    <source>
        <dbReference type="Proteomes" id="UP000823561"/>
    </source>
</evidence>
<dbReference type="Gene3D" id="3.40.50.300">
    <property type="entry name" value="P-loop containing nucleotide triphosphate hydrolases"/>
    <property type="match status" value="1"/>
</dbReference>
<sequence>MSHSSYNRMWAANHKVLEGLLEDEFPIVQPRPQRDRLQIFQTLAGFYLKYLQIMRNLEEVSDQMVHPQKRRVVRTVLEGIMGRLLELKDEMVELEFSEFHYFDDMLQDLKMTPSDLEVPIPRYFVREKLRVLKERERMLAHILAKGGHLEQHESVCGVAARGMSVEEAVQLIQVSERARQGRLRARFMRDIRHDETRSQLVHSQSTCTLDPDAAAVRIQKVWLGYSQRKRTKRERLEELIFLGMVAPPRPIPSPAEQYAQQVEASRRVVQEQHEAEYQRALVSIKESVREVEGLDIRETLQEQIRQWFIECRDATGKFPDFPSVEDGGSARIFAQKTPEQVAAELAAKEEEKEKKKNVKGKKEKSGNEKKEKKKEKKGKAKEKKKNAGEAEEAEKGWKMTPSNFLPTVLQGTKMFREVWQERDERQNFPQRFDAQLVREEKRLEVEEEVRVQVDELMRQELKNLKLAVDKEKGKKKKTKKGNKKKKKKGKKTSKKKKKKERDLTADRTIESLYEELVLEGLLIRPLNVKLSEYIGEYSYLGTTLRQADIEPMPSLSDVRQLIALYGILPLGSQSVHERAPLIRTLLLAGPAGVGKKMLVHALCTETGANLFNLSPANLAGKYPGRLGLQYLLHMVFKVARQLQPSVVWIGDAEKTFYKKIPKLEKEMEPKRLKKDLPKVLKSLRPEDRVLVVGTSRRPFEADLKSLCKVYKKIILIPRPDYASRLVLWRDLLRTRGAQLTPAFDLSSLAKVTDGYTQGHILRAVRSVLTTRRLSQMGRRPLSAVEFIPVLARQDPVYREEEEVFKAWYSRTPLGKKRLRAAKTMDEEGEVGKAKGPKGKRKKDMKGKKKKNTK</sequence>
<comment type="caution">
    <text evidence="5">The sequence shown here is derived from an EMBL/GenBank/DDBJ whole genome shotgun (WGS) entry which is preliminary data.</text>
</comment>
<feature type="compositionally biased region" description="Basic residues" evidence="3">
    <location>
        <begin position="834"/>
        <end position="853"/>
    </location>
</feature>
<accession>A0AAV6FFN8</accession>
<evidence type="ECO:0000256" key="3">
    <source>
        <dbReference type="SAM" id="MobiDB-lite"/>
    </source>
</evidence>
<feature type="compositionally biased region" description="Basic residues" evidence="3">
    <location>
        <begin position="473"/>
        <end position="499"/>
    </location>
</feature>
<feature type="region of interest" description="Disordered" evidence="3">
    <location>
        <begin position="819"/>
        <end position="853"/>
    </location>
</feature>
<dbReference type="PANTHER" id="PTHR14690:SF11">
    <property type="entry name" value="IQ AND AAA DOMAIN-CONTAINING PROTEIN 1 ISOFORM X1"/>
    <property type="match status" value="1"/>
</dbReference>
<keyword evidence="2" id="KW-0067">ATP-binding</keyword>
<organism evidence="5 6">
    <name type="scientific">Alosa alosa</name>
    <name type="common">allis shad</name>
    <dbReference type="NCBI Taxonomy" id="278164"/>
    <lineage>
        <taxon>Eukaryota</taxon>
        <taxon>Metazoa</taxon>
        <taxon>Chordata</taxon>
        <taxon>Craniata</taxon>
        <taxon>Vertebrata</taxon>
        <taxon>Euteleostomi</taxon>
        <taxon>Actinopterygii</taxon>
        <taxon>Neopterygii</taxon>
        <taxon>Teleostei</taxon>
        <taxon>Clupei</taxon>
        <taxon>Clupeiformes</taxon>
        <taxon>Clupeoidei</taxon>
        <taxon>Clupeidae</taxon>
        <taxon>Alosa</taxon>
    </lineage>
</organism>
<feature type="compositionally biased region" description="Basic and acidic residues" evidence="3">
    <location>
        <begin position="822"/>
        <end position="832"/>
    </location>
</feature>